<dbReference type="Proteomes" id="UP000280066">
    <property type="component" value="Unassembled WGS sequence"/>
</dbReference>
<dbReference type="EMBL" id="RWIS01000002">
    <property type="protein sequence ID" value="RSK36321.1"/>
    <property type="molecule type" value="Genomic_DNA"/>
</dbReference>
<evidence type="ECO:0000313" key="2">
    <source>
        <dbReference type="EMBL" id="RSK36321.1"/>
    </source>
</evidence>
<dbReference type="OrthoDB" id="885549at2"/>
<reference evidence="2 3" key="1">
    <citation type="submission" date="2018-12" db="EMBL/GenBank/DDBJ databases">
        <authorList>
            <person name="Feng G."/>
            <person name="Zhu H."/>
        </authorList>
    </citation>
    <scope>NUCLEOTIDE SEQUENCE [LARGE SCALE GENOMIC DNA]</scope>
    <source>
        <strain evidence="2 3">9PBR-2</strain>
    </source>
</reference>
<proteinExistence type="predicted"/>
<organism evidence="2 3">
    <name type="scientific">Hymenobacter metallilatus</name>
    <dbReference type="NCBI Taxonomy" id="2493666"/>
    <lineage>
        <taxon>Bacteria</taxon>
        <taxon>Pseudomonadati</taxon>
        <taxon>Bacteroidota</taxon>
        <taxon>Cytophagia</taxon>
        <taxon>Cytophagales</taxon>
        <taxon>Hymenobacteraceae</taxon>
        <taxon>Hymenobacter</taxon>
    </lineage>
</organism>
<keyword evidence="3" id="KW-1185">Reference proteome</keyword>
<sequence>MRIKRPLILFAVFFSTFFMVGSCDNTSCGCDPVPVPSVVMAQMAQKWRLDEVYLNNQLAGSGSTIKDRYTIQLRADGTYVQTLLADGTTYNGTWKLEESNMLLNLVDHKGAAQDYTVGRVSNQELRYAWVNKSGETEERRFTSVL</sequence>
<comment type="caution">
    <text evidence="2">The sequence shown here is derived from an EMBL/GenBank/DDBJ whole genome shotgun (WGS) entry which is preliminary data.</text>
</comment>
<keyword evidence="1" id="KW-0732">Signal</keyword>
<feature type="signal peptide" evidence="1">
    <location>
        <begin position="1"/>
        <end position="22"/>
    </location>
</feature>
<evidence type="ECO:0000256" key="1">
    <source>
        <dbReference type="SAM" id="SignalP"/>
    </source>
</evidence>
<evidence type="ECO:0008006" key="4">
    <source>
        <dbReference type="Google" id="ProtNLM"/>
    </source>
</evidence>
<name>A0A428JRZ7_9BACT</name>
<evidence type="ECO:0000313" key="3">
    <source>
        <dbReference type="Proteomes" id="UP000280066"/>
    </source>
</evidence>
<accession>A0A428JRZ7</accession>
<dbReference type="RefSeq" id="WP_125427512.1">
    <property type="nucleotide sequence ID" value="NZ_RWIS01000002.1"/>
</dbReference>
<feature type="chain" id="PRO_5019570071" description="Lipocalin-like domain-containing protein" evidence="1">
    <location>
        <begin position="23"/>
        <end position="145"/>
    </location>
</feature>
<dbReference type="AlphaFoldDB" id="A0A428JRZ7"/>
<dbReference type="PROSITE" id="PS51257">
    <property type="entry name" value="PROKAR_LIPOPROTEIN"/>
    <property type="match status" value="1"/>
</dbReference>
<protein>
    <recommendedName>
        <fullName evidence="4">Lipocalin-like domain-containing protein</fullName>
    </recommendedName>
</protein>
<gene>
    <name evidence="2" type="ORF">EI290_05415</name>
</gene>